<accession>A0A0U5B1I9</accession>
<protein>
    <submittedName>
        <fullName evidence="1">Uncharacterized protein</fullName>
    </submittedName>
</protein>
<name>A0A0U5B1I9_9BACL</name>
<dbReference type="RefSeq" id="WP_258365602.1">
    <property type="nucleotide sequence ID" value="NZ_AP017312.1"/>
</dbReference>
<gene>
    <name evidence="1" type="ORF">CB4_02318</name>
</gene>
<dbReference type="Proteomes" id="UP000217696">
    <property type="component" value="Chromosome"/>
</dbReference>
<dbReference type="KEGG" id="asoc:CB4_02318"/>
<sequence>MGKLLQWLLRASEKVQKVDPTDFMTQDTINALIELAKEVVKP</sequence>
<evidence type="ECO:0000313" key="2">
    <source>
        <dbReference type="Proteomes" id="UP000217696"/>
    </source>
</evidence>
<organism evidence="1 2">
    <name type="scientific">Aneurinibacillus soli</name>
    <dbReference type="NCBI Taxonomy" id="1500254"/>
    <lineage>
        <taxon>Bacteria</taxon>
        <taxon>Bacillati</taxon>
        <taxon>Bacillota</taxon>
        <taxon>Bacilli</taxon>
        <taxon>Bacillales</taxon>
        <taxon>Paenibacillaceae</taxon>
        <taxon>Aneurinibacillus group</taxon>
        <taxon>Aneurinibacillus</taxon>
    </lineage>
</organism>
<reference evidence="1 2" key="1">
    <citation type="submission" date="2015-12" db="EMBL/GenBank/DDBJ databases">
        <title>Genome sequence of Aneurinibacillus soli.</title>
        <authorList>
            <person name="Lee J.S."/>
            <person name="Lee K.C."/>
            <person name="Kim K.K."/>
            <person name="Lee B.W."/>
        </authorList>
    </citation>
    <scope>NUCLEOTIDE SEQUENCE [LARGE SCALE GENOMIC DNA]</scope>
    <source>
        <strain evidence="1 2">CB4</strain>
    </source>
</reference>
<keyword evidence="2" id="KW-1185">Reference proteome</keyword>
<dbReference type="AlphaFoldDB" id="A0A0U5B1I9"/>
<proteinExistence type="predicted"/>
<dbReference type="EMBL" id="AP017312">
    <property type="protein sequence ID" value="BAU28144.1"/>
    <property type="molecule type" value="Genomic_DNA"/>
</dbReference>
<evidence type="ECO:0000313" key="1">
    <source>
        <dbReference type="EMBL" id="BAU28144.1"/>
    </source>
</evidence>